<evidence type="ECO:0000256" key="2">
    <source>
        <dbReference type="SAM" id="Phobius"/>
    </source>
</evidence>
<feature type="region of interest" description="Disordered" evidence="1">
    <location>
        <begin position="59"/>
        <end position="79"/>
    </location>
</feature>
<keyword evidence="2" id="KW-0472">Membrane</keyword>
<gene>
    <name evidence="3" type="ORF">BCR32DRAFT_267296</name>
</gene>
<reference evidence="3 4" key="2">
    <citation type="submission" date="2016-08" db="EMBL/GenBank/DDBJ databases">
        <title>Pervasive Adenine N6-methylation of Active Genes in Fungi.</title>
        <authorList>
            <consortium name="DOE Joint Genome Institute"/>
            <person name="Mondo S.J."/>
            <person name="Dannebaum R.O."/>
            <person name="Kuo R.C."/>
            <person name="Labutti K."/>
            <person name="Haridas S."/>
            <person name="Kuo A."/>
            <person name="Salamov A."/>
            <person name="Ahrendt S.R."/>
            <person name="Lipzen A."/>
            <person name="Sullivan W."/>
            <person name="Andreopoulos W.B."/>
            <person name="Clum A."/>
            <person name="Lindquist E."/>
            <person name="Daum C."/>
            <person name="Ramamoorthy G.K."/>
            <person name="Gryganskyi A."/>
            <person name="Culley D."/>
            <person name="Magnuson J.K."/>
            <person name="James T.Y."/>
            <person name="O'Malley M.A."/>
            <person name="Stajich J.E."/>
            <person name="Spatafora J.W."/>
            <person name="Visel A."/>
            <person name="Grigoriev I.V."/>
        </authorList>
    </citation>
    <scope>NUCLEOTIDE SEQUENCE [LARGE SCALE GENOMIC DNA]</scope>
    <source>
        <strain evidence="3 4">S4</strain>
    </source>
</reference>
<name>A0A1Y1XB15_9FUNG</name>
<evidence type="ECO:0000313" key="4">
    <source>
        <dbReference type="Proteomes" id="UP000193944"/>
    </source>
</evidence>
<keyword evidence="4" id="KW-1185">Reference proteome</keyword>
<keyword evidence="2" id="KW-1133">Transmembrane helix</keyword>
<proteinExistence type="predicted"/>
<feature type="transmembrane region" description="Helical" evidence="2">
    <location>
        <begin position="143"/>
        <end position="166"/>
    </location>
</feature>
<evidence type="ECO:0000313" key="3">
    <source>
        <dbReference type="EMBL" id="ORX82913.1"/>
    </source>
</evidence>
<dbReference type="Proteomes" id="UP000193944">
    <property type="component" value="Unassembled WGS sequence"/>
</dbReference>
<dbReference type="Gene3D" id="1.20.1300.10">
    <property type="entry name" value="Fumarate reductase/succinate dehydrogenase, transmembrane subunit"/>
    <property type="match status" value="1"/>
</dbReference>
<evidence type="ECO:0000256" key="1">
    <source>
        <dbReference type="SAM" id="MobiDB-lite"/>
    </source>
</evidence>
<protein>
    <recommendedName>
        <fullName evidence="5">Succinate dehydrogenase cytochrome b560 subunit</fullName>
    </recommendedName>
</protein>
<dbReference type="OrthoDB" id="588261at2759"/>
<sequence length="242" mass="27940">MFLSLQNKIFPKAIKITPSPVNSLSCILNNNNVHSKFIVLNTSLNSRVILNQPLRNYVTENENKKNDNNNKEKLSQQQKNTKIGFFHKKPKEVFRFTDPRVEQMRIDLEKRTVWRDPYEKAKKLGRPISPKSTMSSKQHIYSLIHRTIGVILCTGFTVIALTYPFMNYQWSSVVQYLSTLSPRTALIGKIIIGTPLSYYTLTLFKKLIWESTKGFNKNFIRKTDRLTFYASLILAAALAGFL</sequence>
<feature type="compositionally biased region" description="Basic and acidic residues" evidence="1">
    <location>
        <begin position="61"/>
        <end position="74"/>
    </location>
</feature>
<evidence type="ECO:0008006" key="5">
    <source>
        <dbReference type="Google" id="ProtNLM"/>
    </source>
</evidence>
<dbReference type="AlphaFoldDB" id="A0A1Y1XB15"/>
<dbReference type="InterPro" id="IPR034804">
    <property type="entry name" value="SQR/QFR_C/D"/>
</dbReference>
<dbReference type="EMBL" id="MCFG01000084">
    <property type="protein sequence ID" value="ORX82913.1"/>
    <property type="molecule type" value="Genomic_DNA"/>
</dbReference>
<feature type="transmembrane region" description="Helical" evidence="2">
    <location>
        <begin position="225"/>
        <end position="241"/>
    </location>
</feature>
<feature type="transmembrane region" description="Helical" evidence="2">
    <location>
        <begin position="186"/>
        <end position="204"/>
    </location>
</feature>
<keyword evidence="2" id="KW-0812">Transmembrane</keyword>
<accession>A0A1Y1XB15</accession>
<comment type="caution">
    <text evidence="3">The sequence shown here is derived from an EMBL/GenBank/DDBJ whole genome shotgun (WGS) entry which is preliminary data.</text>
</comment>
<organism evidence="3 4">
    <name type="scientific">Anaeromyces robustus</name>
    <dbReference type="NCBI Taxonomy" id="1754192"/>
    <lineage>
        <taxon>Eukaryota</taxon>
        <taxon>Fungi</taxon>
        <taxon>Fungi incertae sedis</taxon>
        <taxon>Chytridiomycota</taxon>
        <taxon>Chytridiomycota incertae sedis</taxon>
        <taxon>Neocallimastigomycetes</taxon>
        <taxon>Neocallimastigales</taxon>
        <taxon>Neocallimastigaceae</taxon>
        <taxon>Anaeromyces</taxon>
    </lineage>
</organism>
<dbReference type="SUPFAM" id="SSF81343">
    <property type="entry name" value="Fumarate reductase respiratory complex transmembrane subunits"/>
    <property type="match status" value="1"/>
</dbReference>
<reference evidence="3 4" key="1">
    <citation type="submission" date="2016-08" db="EMBL/GenBank/DDBJ databases">
        <title>A Parts List for Fungal Cellulosomes Revealed by Comparative Genomics.</title>
        <authorList>
            <consortium name="DOE Joint Genome Institute"/>
            <person name="Haitjema C.H."/>
            <person name="Gilmore S.P."/>
            <person name="Henske J.K."/>
            <person name="Solomon K.V."/>
            <person name="De Groot R."/>
            <person name="Kuo A."/>
            <person name="Mondo S.J."/>
            <person name="Salamov A.A."/>
            <person name="Labutti K."/>
            <person name="Zhao Z."/>
            <person name="Chiniquy J."/>
            <person name="Barry K."/>
            <person name="Brewer H.M."/>
            <person name="Purvine S.O."/>
            <person name="Wright A.T."/>
            <person name="Boxma B."/>
            <person name="Van Alen T."/>
            <person name="Hackstein J.H."/>
            <person name="Baker S.E."/>
            <person name="Grigoriev I.V."/>
            <person name="O'Malley M.A."/>
        </authorList>
    </citation>
    <scope>NUCLEOTIDE SEQUENCE [LARGE SCALE GENOMIC DNA]</scope>
    <source>
        <strain evidence="3 4">S4</strain>
    </source>
</reference>
<dbReference type="GO" id="GO:0016020">
    <property type="term" value="C:membrane"/>
    <property type="evidence" value="ECO:0007669"/>
    <property type="project" value="InterPro"/>
</dbReference>